<gene>
    <name evidence="2" type="ORF">K469DRAFT_749501</name>
</gene>
<evidence type="ECO:0000313" key="3">
    <source>
        <dbReference type="Proteomes" id="UP000800200"/>
    </source>
</evidence>
<keyword evidence="1" id="KW-0175">Coiled coil</keyword>
<organism evidence="2 3">
    <name type="scientific">Zopfia rhizophila CBS 207.26</name>
    <dbReference type="NCBI Taxonomy" id="1314779"/>
    <lineage>
        <taxon>Eukaryota</taxon>
        <taxon>Fungi</taxon>
        <taxon>Dikarya</taxon>
        <taxon>Ascomycota</taxon>
        <taxon>Pezizomycotina</taxon>
        <taxon>Dothideomycetes</taxon>
        <taxon>Dothideomycetes incertae sedis</taxon>
        <taxon>Zopfiaceae</taxon>
        <taxon>Zopfia</taxon>
    </lineage>
</organism>
<name>A0A6A6E9A1_9PEZI</name>
<proteinExistence type="predicted"/>
<protein>
    <submittedName>
        <fullName evidence="2">Uncharacterized protein</fullName>
    </submittedName>
</protein>
<dbReference type="AlphaFoldDB" id="A0A6A6E9A1"/>
<dbReference type="Proteomes" id="UP000800200">
    <property type="component" value="Unassembled WGS sequence"/>
</dbReference>
<evidence type="ECO:0000256" key="1">
    <source>
        <dbReference type="SAM" id="Coils"/>
    </source>
</evidence>
<accession>A0A6A6E9A1</accession>
<evidence type="ECO:0000313" key="2">
    <source>
        <dbReference type="EMBL" id="KAF2187139.1"/>
    </source>
</evidence>
<keyword evidence="3" id="KW-1185">Reference proteome</keyword>
<reference evidence="2" key="1">
    <citation type="journal article" date="2020" name="Stud. Mycol.">
        <title>101 Dothideomycetes genomes: a test case for predicting lifestyles and emergence of pathogens.</title>
        <authorList>
            <person name="Haridas S."/>
            <person name="Albert R."/>
            <person name="Binder M."/>
            <person name="Bloem J."/>
            <person name="Labutti K."/>
            <person name="Salamov A."/>
            <person name="Andreopoulos B."/>
            <person name="Baker S."/>
            <person name="Barry K."/>
            <person name="Bills G."/>
            <person name="Bluhm B."/>
            <person name="Cannon C."/>
            <person name="Castanera R."/>
            <person name="Culley D."/>
            <person name="Daum C."/>
            <person name="Ezra D."/>
            <person name="Gonzalez J."/>
            <person name="Henrissat B."/>
            <person name="Kuo A."/>
            <person name="Liang C."/>
            <person name="Lipzen A."/>
            <person name="Lutzoni F."/>
            <person name="Magnuson J."/>
            <person name="Mondo S."/>
            <person name="Nolan M."/>
            <person name="Ohm R."/>
            <person name="Pangilinan J."/>
            <person name="Park H.-J."/>
            <person name="Ramirez L."/>
            <person name="Alfaro M."/>
            <person name="Sun H."/>
            <person name="Tritt A."/>
            <person name="Yoshinaga Y."/>
            <person name="Zwiers L.-H."/>
            <person name="Turgeon B."/>
            <person name="Goodwin S."/>
            <person name="Spatafora J."/>
            <person name="Crous P."/>
            <person name="Grigoriev I."/>
        </authorList>
    </citation>
    <scope>NUCLEOTIDE SEQUENCE</scope>
    <source>
        <strain evidence="2">CBS 207.26</strain>
    </source>
</reference>
<sequence>MGVTETLQGTLRAAQLEELHNEIDSKTKAMELNKNVLEVGLARELQEIRRRREELDKEESRLTANMLEEDLENKLLIGSLLEESVRKIFYEEVESHSALEKNEDDLDAQKDEEINGFAESLTEASS</sequence>
<feature type="coiled-coil region" evidence="1">
    <location>
        <begin position="38"/>
        <end position="65"/>
    </location>
</feature>
<dbReference type="OrthoDB" id="5324651at2759"/>
<dbReference type="EMBL" id="ML994628">
    <property type="protein sequence ID" value="KAF2187139.1"/>
    <property type="molecule type" value="Genomic_DNA"/>
</dbReference>